<dbReference type="AlphaFoldDB" id="A0A5S4HB44"/>
<organism evidence="2 3">
    <name type="scientific">Actinomadura geliboluensis</name>
    <dbReference type="NCBI Taxonomy" id="882440"/>
    <lineage>
        <taxon>Bacteria</taxon>
        <taxon>Bacillati</taxon>
        <taxon>Actinomycetota</taxon>
        <taxon>Actinomycetes</taxon>
        <taxon>Streptosporangiales</taxon>
        <taxon>Thermomonosporaceae</taxon>
        <taxon>Actinomadura</taxon>
    </lineage>
</organism>
<dbReference type="RefSeq" id="WP_138632286.1">
    <property type="nucleotide sequence ID" value="NZ_JASWDG010000005.1"/>
</dbReference>
<comment type="caution">
    <text evidence="2">The sequence shown here is derived from an EMBL/GenBank/DDBJ whole genome shotgun (WGS) entry which is preliminary data.</text>
</comment>
<keyword evidence="3" id="KW-1185">Reference proteome</keyword>
<protein>
    <submittedName>
        <fullName evidence="2">Uncharacterized protein</fullName>
    </submittedName>
</protein>
<dbReference type="EMBL" id="VCKZ01000002">
    <property type="protein sequence ID" value="TMR42377.1"/>
    <property type="molecule type" value="Genomic_DNA"/>
</dbReference>
<accession>A0A5S4HB44</accession>
<feature type="compositionally biased region" description="Basic residues" evidence="1">
    <location>
        <begin position="152"/>
        <end position="165"/>
    </location>
</feature>
<evidence type="ECO:0000313" key="2">
    <source>
        <dbReference type="EMBL" id="TMR42377.1"/>
    </source>
</evidence>
<evidence type="ECO:0000256" key="1">
    <source>
        <dbReference type="SAM" id="MobiDB-lite"/>
    </source>
</evidence>
<feature type="region of interest" description="Disordered" evidence="1">
    <location>
        <begin position="144"/>
        <end position="165"/>
    </location>
</feature>
<evidence type="ECO:0000313" key="3">
    <source>
        <dbReference type="Proteomes" id="UP000305238"/>
    </source>
</evidence>
<name>A0A5S4HB44_9ACTN</name>
<reference evidence="2 3" key="1">
    <citation type="submission" date="2019-05" db="EMBL/GenBank/DDBJ databases">
        <title>Draft genome sequence of Actinomadura geliboluensis A8036.</title>
        <authorList>
            <person name="Saricaoglu S."/>
            <person name="Isik K."/>
        </authorList>
    </citation>
    <scope>NUCLEOTIDE SEQUENCE [LARGE SCALE GENOMIC DNA]</scope>
    <source>
        <strain evidence="2 3">A8036</strain>
    </source>
</reference>
<dbReference type="Proteomes" id="UP000305238">
    <property type="component" value="Unassembled WGS sequence"/>
</dbReference>
<proteinExistence type="predicted"/>
<dbReference type="OrthoDB" id="3466756at2"/>
<sequence length="357" mass="38684">MKALGRLFRRRTDDLESIHAEITDFGEALARHSFVPQEHGTDAAVLADYERALDAYEQAKREIDGARDRATAAGALWALDVGRLALAGVDARLAGEVPPPPRPLCFFDDRHGPSTARVRWTPPEGAPRMIDVCAADAIRINGGTPPIVTNRRGARGPAVRRGHAKRAPSRAAKNVGQFDTWPPDLDEAQRATGLGDALVKLRRPDSCGPAVLVVRVNGRAYKRVDLVQPAMPLLGREGSVRAVVPVPADGKADVQVRIRAVGSWSAWLQPVDTLPFASRRLGSRGTFVFRYHGGPTSVTMEHQGKRGFSLTALTERLDEDERVLSGKGASVAHGWLDGPALLHVQARGQWTITFGKP</sequence>
<gene>
    <name evidence="2" type="ORF">ETD96_00635</name>
</gene>